<organism evidence="7 8">
    <name type="scientific">Salix suchowensis</name>
    <dbReference type="NCBI Taxonomy" id="1278906"/>
    <lineage>
        <taxon>Eukaryota</taxon>
        <taxon>Viridiplantae</taxon>
        <taxon>Streptophyta</taxon>
        <taxon>Embryophyta</taxon>
        <taxon>Tracheophyta</taxon>
        <taxon>Spermatophyta</taxon>
        <taxon>Magnoliopsida</taxon>
        <taxon>eudicotyledons</taxon>
        <taxon>Gunneridae</taxon>
        <taxon>Pentapetalae</taxon>
        <taxon>rosids</taxon>
        <taxon>fabids</taxon>
        <taxon>Malpighiales</taxon>
        <taxon>Salicaceae</taxon>
        <taxon>Saliceae</taxon>
        <taxon>Salix</taxon>
    </lineage>
</organism>
<proteinExistence type="inferred from homology"/>
<keyword evidence="4" id="KW-0539">Nucleus</keyword>
<reference evidence="7" key="2">
    <citation type="journal article" date="2023" name="Int. J. Mol. Sci.">
        <title>De Novo Assembly and Annotation of 11 Diverse Shrub Willow (Salix) Genomes Reveals Novel Gene Organization in Sex-Linked Regions.</title>
        <authorList>
            <person name="Hyden B."/>
            <person name="Feng K."/>
            <person name="Yates T.B."/>
            <person name="Jawdy S."/>
            <person name="Cereghino C."/>
            <person name="Smart L.B."/>
            <person name="Muchero W."/>
        </authorList>
    </citation>
    <scope>NUCLEOTIDE SEQUENCE</scope>
    <source>
        <tissue evidence="7">Shoot tip</tissue>
    </source>
</reference>
<evidence type="ECO:0000256" key="2">
    <source>
        <dbReference type="ARBA" id="ARBA00023015"/>
    </source>
</evidence>
<comment type="caution">
    <text evidence="7">The sequence shown here is derived from an EMBL/GenBank/DDBJ whole genome shotgun (WGS) entry which is preliminary data.</text>
</comment>
<dbReference type="PANTHER" id="PTHR31636">
    <property type="entry name" value="OSJNBA0084A10.13 PROTEIN-RELATED"/>
    <property type="match status" value="1"/>
</dbReference>
<dbReference type="EMBL" id="JAPFFI010000014">
    <property type="protein sequence ID" value="KAJ6366568.1"/>
    <property type="molecule type" value="Genomic_DNA"/>
</dbReference>
<comment type="similarity">
    <text evidence="5">Belongs to the GRAS family.</text>
</comment>
<protein>
    <submittedName>
        <fullName evidence="7">Uncharacterized protein</fullName>
    </submittedName>
</protein>
<evidence type="ECO:0000313" key="7">
    <source>
        <dbReference type="EMBL" id="KAJ6366568.1"/>
    </source>
</evidence>
<dbReference type="InterPro" id="IPR005202">
    <property type="entry name" value="TF_GRAS"/>
</dbReference>
<evidence type="ECO:0000256" key="1">
    <source>
        <dbReference type="ARBA" id="ARBA00004123"/>
    </source>
</evidence>
<accession>A0ABQ9AY73</accession>
<dbReference type="PROSITE" id="PS50985">
    <property type="entry name" value="GRAS"/>
    <property type="match status" value="1"/>
</dbReference>
<keyword evidence="8" id="KW-1185">Reference proteome</keyword>
<evidence type="ECO:0000256" key="5">
    <source>
        <dbReference type="PROSITE-ProRule" id="PRU01191"/>
    </source>
</evidence>
<name>A0ABQ9AY73_9ROSI</name>
<dbReference type="Proteomes" id="UP001141253">
    <property type="component" value="Chromosome 7"/>
</dbReference>
<feature type="compositionally biased region" description="Basic residues" evidence="6">
    <location>
        <begin position="251"/>
        <end position="263"/>
    </location>
</feature>
<evidence type="ECO:0000256" key="6">
    <source>
        <dbReference type="SAM" id="MobiDB-lite"/>
    </source>
</evidence>
<comment type="subcellular location">
    <subcellularLocation>
        <location evidence="1">Nucleus</location>
    </subcellularLocation>
</comment>
<keyword evidence="2" id="KW-0805">Transcription regulation</keyword>
<dbReference type="Pfam" id="PF03514">
    <property type="entry name" value="GRAS"/>
    <property type="match status" value="1"/>
</dbReference>
<gene>
    <name evidence="7" type="ORF">OIU77_003036</name>
</gene>
<feature type="region of interest" description="Disordered" evidence="6">
    <location>
        <begin position="242"/>
        <end position="263"/>
    </location>
</feature>
<evidence type="ECO:0000313" key="8">
    <source>
        <dbReference type="Proteomes" id="UP001141253"/>
    </source>
</evidence>
<evidence type="ECO:0000256" key="3">
    <source>
        <dbReference type="ARBA" id="ARBA00023163"/>
    </source>
</evidence>
<sequence>METSLLINKLVECAKEIEGGHLDDADLLLEEIIAANESFSKPTKSLVKYYAEALVRRLYRLYPRNLTPLIPSGTDRFPETDYPFAPFFCFGDFTTLDPARDALKGKRRVHIIEFGIVVSFWRYCDLFRDITTQSTGPISFRLTFVGPILSTVADHTQNTLERLHGEAERSLCLSLTTYEETAAPSLSPPCTPPPPTVEDVKLTEAGNEQIKHAIPWRLSLLWQLLQPPKLLLRLFGLPVTGRDQPRERKSIQGRKSRRKGPNA</sequence>
<comment type="caution">
    <text evidence="5">Lacks conserved residue(s) required for the propagation of feature annotation.</text>
</comment>
<reference evidence="7" key="1">
    <citation type="submission" date="2022-10" db="EMBL/GenBank/DDBJ databases">
        <authorList>
            <person name="Hyden B.L."/>
            <person name="Feng K."/>
            <person name="Yates T."/>
            <person name="Jawdy S."/>
            <person name="Smart L.B."/>
            <person name="Muchero W."/>
        </authorList>
    </citation>
    <scope>NUCLEOTIDE SEQUENCE</scope>
    <source>
        <tissue evidence="7">Shoot tip</tissue>
    </source>
</reference>
<evidence type="ECO:0000256" key="4">
    <source>
        <dbReference type="ARBA" id="ARBA00023242"/>
    </source>
</evidence>
<keyword evidence="3" id="KW-0804">Transcription</keyword>